<sequence>MSDMWKTYKTKLNMVQEQYGTEALIQSHNILAATLTGGPASLRYSNAGKGNHTELLKLCESLLGKYVSLQDTPGEEQYVFTDDHTYLSLDITKQKKKGNRMCELDIVTLNKDIFDAIKTRASKLIEDVPPSNRVFALAQTQRGLSLV</sequence>
<organism evidence="1">
    <name type="scientific">marine sediment metagenome</name>
    <dbReference type="NCBI Taxonomy" id="412755"/>
    <lineage>
        <taxon>unclassified sequences</taxon>
        <taxon>metagenomes</taxon>
        <taxon>ecological metagenomes</taxon>
    </lineage>
</organism>
<gene>
    <name evidence="1" type="ORF">LCGC14_2738940</name>
</gene>
<dbReference type="EMBL" id="LAZR01049774">
    <property type="protein sequence ID" value="KKK88855.1"/>
    <property type="molecule type" value="Genomic_DNA"/>
</dbReference>
<protein>
    <submittedName>
        <fullName evidence="1">Uncharacterized protein</fullName>
    </submittedName>
</protein>
<dbReference type="AlphaFoldDB" id="A0A0F8ZSE4"/>
<evidence type="ECO:0000313" key="1">
    <source>
        <dbReference type="EMBL" id="KKK88855.1"/>
    </source>
</evidence>
<feature type="non-terminal residue" evidence="1">
    <location>
        <position position="147"/>
    </location>
</feature>
<reference evidence="1" key="1">
    <citation type="journal article" date="2015" name="Nature">
        <title>Complex archaea that bridge the gap between prokaryotes and eukaryotes.</title>
        <authorList>
            <person name="Spang A."/>
            <person name="Saw J.H."/>
            <person name="Jorgensen S.L."/>
            <person name="Zaremba-Niedzwiedzka K."/>
            <person name="Martijn J."/>
            <person name="Lind A.E."/>
            <person name="van Eijk R."/>
            <person name="Schleper C."/>
            <person name="Guy L."/>
            <person name="Ettema T.J."/>
        </authorList>
    </citation>
    <scope>NUCLEOTIDE SEQUENCE</scope>
</reference>
<proteinExistence type="predicted"/>
<accession>A0A0F8ZSE4</accession>
<comment type="caution">
    <text evidence="1">The sequence shown here is derived from an EMBL/GenBank/DDBJ whole genome shotgun (WGS) entry which is preliminary data.</text>
</comment>
<name>A0A0F8ZSE4_9ZZZZ</name>